<protein>
    <recommendedName>
        <fullName evidence="1">DUF6965 domain-containing protein</fullName>
    </recommendedName>
</protein>
<dbReference type="RefSeq" id="WP_183866632.1">
    <property type="nucleotide sequence ID" value="NZ_JACHCF010000003.1"/>
</dbReference>
<dbReference type="AlphaFoldDB" id="A0A7W8YRV5"/>
<evidence type="ECO:0000313" key="2">
    <source>
        <dbReference type="EMBL" id="MBB5620629.1"/>
    </source>
</evidence>
<reference evidence="2 3" key="1">
    <citation type="submission" date="2020-08" db="EMBL/GenBank/DDBJ databases">
        <title>Genomic Encyclopedia of Type Strains, Phase IV (KMG-V): Genome sequencing to study the core and pangenomes of soil and plant-associated prokaryotes.</title>
        <authorList>
            <person name="Whitman W."/>
        </authorList>
    </citation>
    <scope>NUCLEOTIDE SEQUENCE [LARGE SCALE GENOMIC DNA]</scope>
    <source>
        <strain evidence="2 3">MP7CTX6</strain>
    </source>
</reference>
<name>A0A7W8YRV5_9SPHI</name>
<accession>A0A7W8YRV5</accession>
<evidence type="ECO:0000259" key="1">
    <source>
        <dbReference type="Pfam" id="PF22292"/>
    </source>
</evidence>
<dbReference type="Pfam" id="PF22292">
    <property type="entry name" value="DUF6965"/>
    <property type="match status" value="1"/>
</dbReference>
<gene>
    <name evidence="2" type="ORF">HDE69_001678</name>
</gene>
<dbReference type="Proteomes" id="UP000537718">
    <property type="component" value="Unassembled WGS sequence"/>
</dbReference>
<evidence type="ECO:0000313" key="3">
    <source>
        <dbReference type="Proteomes" id="UP000537718"/>
    </source>
</evidence>
<feature type="domain" description="DUF6965" evidence="1">
    <location>
        <begin position="1"/>
        <end position="66"/>
    </location>
</feature>
<organism evidence="2 3">
    <name type="scientific">Pedobacter cryoconitis</name>
    <dbReference type="NCBI Taxonomy" id="188932"/>
    <lineage>
        <taxon>Bacteria</taxon>
        <taxon>Pseudomonadati</taxon>
        <taxon>Bacteroidota</taxon>
        <taxon>Sphingobacteriia</taxon>
        <taxon>Sphingobacteriales</taxon>
        <taxon>Sphingobacteriaceae</taxon>
        <taxon>Pedobacter</taxon>
    </lineage>
</organism>
<sequence length="69" mass="8103">MSIEELEGYFTGINLPDQIELERGVMVMNVPLFLESHLNYVKINPDLRSAEVFVHRLHQLKDKLEELNH</sequence>
<comment type="caution">
    <text evidence="2">The sequence shown here is derived from an EMBL/GenBank/DDBJ whole genome shotgun (WGS) entry which is preliminary data.</text>
</comment>
<proteinExistence type="predicted"/>
<dbReference type="EMBL" id="JACHCF010000003">
    <property type="protein sequence ID" value="MBB5620629.1"/>
    <property type="molecule type" value="Genomic_DNA"/>
</dbReference>
<dbReference type="InterPro" id="IPR054238">
    <property type="entry name" value="DUF6965"/>
</dbReference>